<dbReference type="InterPro" id="IPR005119">
    <property type="entry name" value="LysR_subst-bd"/>
</dbReference>
<dbReference type="InterPro" id="IPR000847">
    <property type="entry name" value="LysR_HTH_N"/>
</dbReference>
<keyword evidence="4" id="KW-0804">Transcription</keyword>
<dbReference type="Gene3D" id="3.40.190.10">
    <property type="entry name" value="Periplasmic binding protein-like II"/>
    <property type="match status" value="2"/>
</dbReference>
<dbReference type="eggNOG" id="COG0583">
    <property type="taxonomic scope" value="Bacteria"/>
</dbReference>
<dbReference type="PROSITE" id="PS50931">
    <property type="entry name" value="HTH_LYSR"/>
    <property type="match status" value="1"/>
</dbReference>
<dbReference type="SUPFAM" id="SSF46785">
    <property type="entry name" value="Winged helix' DNA-binding domain"/>
    <property type="match status" value="1"/>
</dbReference>
<comment type="caution">
    <text evidence="6">The sequence shown here is derived from an EMBL/GenBank/DDBJ whole genome shotgun (WGS) entry which is preliminary data.</text>
</comment>
<evidence type="ECO:0000256" key="1">
    <source>
        <dbReference type="ARBA" id="ARBA00009437"/>
    </source>
</evidence>
<reference evidence="6 7" key="1">
    <citation type="submission" date="2014-03" db="EMBL/GenBank/DDBJ databases">
        <title>Genome sequence of Sphingobium yanoikuyae B1.</title>
        <authorList>
            <person name="Gan H.M."/>
            <person name="Gan H.Y."/>
            <person name="Savka M.A."/>
        </authorList>
    </citation>
    <scope>NUCLEOTIDE SEQUENCE [LARGE SCALE GENOMIC DNA]</scope>
    <source>
        <strain evidence="6 7">B1</strain>
    </source>
</reference>
<evidence type="ECO:0000259" key="5">
    <source>
        <dbReference type="PROSITE" id="PS50931"/>
    </source>
</evidence>
<dbReference type="FunFam" id="1.10.10.10:FF:000001">
    <property type="entry name" value="LysR family transcriptional regulator"/>
    <property type="match status" value="1"/>
</dbReference>
<dbReference type="GO" id="GO:0003700">
    <property type="term" value="F:DNA-binding transcription factor activity"/>
    <property type="evidence" value="ECO:0007669"/>
    <property type="project" value="InterPro"/>
</dbReference>
<dbReference type="AlphaFoldDB" id="A0A084EPQ0"/>
<dbReference type="Proteomes" id="UP000028534">
    <property type="component" value="Unassembled WGS sequence"/>
</dbReference>
<feature type="domain" description="HTH lysR-type" evidence="5">
    <location>
        <begin position="2"/>
        <end position="59"/>
    </location>
</feature>
<keyword evidence="2" id="KW-0805">Transcription regulation</keyword>
<name>A0A084EPQ0_SPHYA</name>
<dbReference type="InterPro" id="IPR036390">
    <property type="entry name" value="WH_DNA-bd_sf"/>
</dbReference>
<comment type="similarity">
    <text evidence="1">Belongs to the LysR transcriptional regulatory family.</text>
</comment>
<organism evidence="6 7">
    <name type="scientific">Sphingobium yanoikuyae</name>
    <name type="common">Sphingomonas yanoikuyae</name>
    <dbReference type="NCBI Taxonomy" id="13690"/>
    <lineage>
        <taxon>Bacteria</taxon>
        <taxon>Pseudomonadati</taxon>
        <taxon>Pseudomonadota</taxon>
        <taxon>Alphaproteobacteria</taxon>
        <taxon>Sphingomonadales</taxon>
        <taxon>Sphingomonadaceae</taxon>
        <taxon>Sphingobium</taxon>
    </lineage>
</organism>
<dbReference type="Pfam" id="PF00126">
    <property type="entry name" value="HTH_1"/>
    <property type="match status" value="1"/>
</dbReference>
<evidence type="ECO:0000313" key="7">
    <source>
        <dbReference type="Proteomes" id="UP000028534"/>
    </source>
</evidence>
<dbReference type="EMBL" id="JGVR01000007">
    <property type="protein sequence ID" value="KEZ19942.1"/>
    <property type="molecule type" value="Genomic_DNA"/>
</dbReference>
<dbReference type="PATRIC" id="fig|13690.10.peg.1644"/>
<protein>
    <submittedName>
        <fullName evidence="6">Transcriptional regulator</fullName>
    </submittedName>
</protein>
<accession>A0A084EPQ0</accession>
<dbReference type="PRINTS" id="PR00039">
    <property type="entry name" value="HTHLYSR"/>
</dbReference>
<dbReference type="STRING" id="13690.AX777_09620"/>
<evidence type="ECO:0000256" key="3">
    <source>
        <dbReference type="ARBA" id="ARBA00023125"/>
    </source>
</evidence>
<evidence type="ECO:0000256" key="2">
    <source>
        <dbReference type="ARBA" id="ARBA00023015"/>
    </source>
</evidence>
<sequence>MLDPRLLRAFVAIADSGSFTIAAQRLHMTQSTISQQLGRLEQAVGHVLVDRAARPVRPTAAGERLLGHARRILSLQQEAESLLADPAGSASIRIGLPDDIASRAMMRVFARFSEQYRAVRLDVTTGLSRDLTRRYRAGEFDIIAVKEPTPSADCRASFAEPIGWHESADRQGDWPDPLPLVAFPAGGLYRDAMFDRIGRERRRCHVAFTGSDLTSVLTAVEAGMGLSLVPMRAAAGRAVRPYAPFGAEAAMRVSLYAWDDAGPTAELVAQMAAVLAAR</sequence>
<dbReference type="SUPFAM" id="SSF53850">
    <property type="entry name" value="Periplasmic binding protein-like II"/>
    <property type="match status" value="1"/>
</dbReference>
<dbReference type="InterPro" id="IPR050176">
    <property type="entry name" value="LTTR"/>
</dbReference>
<evidence type="ECO:0000256" key="4">
    <source>
        <dbReference type="ARBA" id="ARBA00023163"/>
    </source>
</evidence>
<gene>
    <name evidence="6" type="ORF">CP98_01593</name>
</gene>
<dbReference type="Gene3D" id="1.10.10.10">
    <property type="entry name" value="Winged helix-like DNA-binding domain superfamily/Winged helix DNA-binding domain"/>
    <property type="match status" value="1"/>
</dbReference>
<dbReference type="PANTHER" id="PTHR30579:SF7">
    <property type="entry name" value="HTH-TYPE TRANSCRIPTIONAL REGULATOR LRHA-RELATED"/>
    <property type="match status" value="1"/>
</dbReference>
<dbReference type="GO" id="GO:0003677">
    <property type="term" value="F:DNA binding"/>
    <property type="evidence" value="ECO:0007669"/>
    <property type="project" value="UniProtKB-KW"/>
</dbReference>
<evidence type="ECO:0000313" key="6">
    <source>
        <dbReference type="EMBL" id="KEZ19942.1"/>
    </source>
</evidence>
<proteinExistence type="inferred from homology"/>
<dbReference type="PANTHER" id="PTHR30579">
    <property type="entry name" value="TRANSCRIPTIONAL REGULATOR"/>
    <property type="match status" value="1"/>
</dbReference>
<dbReference type="InterPro" id="IPR036388">
    <property type="entry name" value="WH-like_DNA-bd_sf"/>
</dbReference>
<keyword evidence="3" id="KW-0238">DNA-binding</keyword>
<dbReference type="Pfam" id="PF03466">
    <property type="entry name" value="LysR_substrate"/>
    <property type="match status" value="1"/>
</dbReference>
<dbReference type="RefSeq" id="WP_037518422.1">
    <property type="nucleotide sequence ID" value="NZ_JGVR01000007.1"/>
</dbReference>